<dbReference type="InterPro" id="IPR050738">
    <property type="entry name" value="Sulfatase"/>
</dbReference>
<dbReference type="InterPro" id="IPR017850">
    <property type="entry name" value="Alkaline_phosphatase_core_sf"/>
</dbReference>
<reference evidence="6 7" key="1">
    <citation type="submission" date="2020-01" db="EMBL/GenBank/DDBJ databases">
        <title>Ponticoccus aerotolerans gen. nov., sp. nov., an anaerobic bacterium and proposal of Ponticoccusceae fam. nov., Ponticoccusles ord. nov. and Ponticoccuse classis nov. in the phylum Kiritimatiellaeota.</title>
        <authorList>
            <person name="Zhou L.Y."/>
            <person name="Du Z.J."/>
        </authorList>
    </citation>
    <scope>NUCLEOTIDE SEQUENCE [LARGE SCALE GENOMIC DNA]</scope>
    <source>
        <strain evidence="6 7">S-5007</strain>
    </source>
</reference>
<sequence>MKRRVVVMMTDTQRKDMVSCYGNPEMKTPNLDRLAAEGARFEKAYTCQPVCGPARAALFTGTWPHINNGWSNSMALDARTRTLGPRAQAEGLHTAYIGKWHLDGGDYFGDGICPEGWDPDYWYDMKRYLDELSAEERMASRREETNLIGDGVQEGDTFGHRVADRAVDFLEKHGENDFLLVVSFDEPHDPFLAPQRFIDMHKNTRLPWRKNMTDPLADKPEHQRVWAGSRMEQDREDLDLAYRNFFACNSFADYEIGRVLDAIDQHAPDALVVYTSDHGDMLESHRIINKGPVMYDEITNIPFIVRWPGVIPSGSVSENLISHIDVVPTVLDAIGASEVPKVLHGKSMVPMFGNLSESSSDEIFVEFGRYEIDHDGFGGFQPVRCVRNDRYKLVINLLCTDELYDMQEDPEEMVNLIENPEHVPERDSLHDKLIEWMNETRDPFRGYYWQRRPWRADAPSATWEFTGCTRQREPDTGESRQLDYDTGMPMSEAVRHKRPCF</sequence>
<keyword evidence="6" id="KW-0808">Transferase</keyword>
<proteinExistence type="inferred from homology"/>
<dbReference type="AlphaFoldDB" id="A0A6P1M584"/>
<feature type="domain" description="Sulfatase N-terminal" evidence="5">
    <location>
        <begin position="5"/>
        <end position="335"/>
    </location>
</feature>
<dbReference type="InterPro" id="IPR000917">
    <property type="entry name" value="Sulfatase_N"/>
</dbReference>
<dbReference type="Gene3D" id="3.40.720.10">
    <property type="entry name" value="Alkaline Phosphatase, subunit A"/>
    <property type="match status" value="1"/>
</dbReference>
<evidence type="ECO:0000259" key="5">
    <source>
        <dbReference type="Pfam" id="PF00884"/>
    </source>
</evidence>
<dbReference type="GO" id="GO:0004065">
    <property type="term" value="F:arylsulfatase activity"/>
    <property type="evidence" value="ECO:0007669"/>
    <property type="project" value="TreeGrafter"/>
</dbReference>
<dbReference type="GO" id="GO:0046872">
    <property type="term" value="F:metal ion binding"/>
    <property type="evidence" value="ECO:0007669"/>
    <property type="project" value="UniProtKB-KW"/>
</dbReference>
<accession>A0A6P1M584</accession>
<keyword evidence="7" id="KW-1185">Reference proteome</keyword>
<dbReference type="Proteomes" id="UP000464954">
    <property type="component" value="Chromosome"/>
</dbReference>
<dbReference type="GO" id="GO:0016740">
    <property type="term" value="F:transferase activity"/>
    <property type="evidence" value="ECO:0007669"/>
    <property type="project" value="UniProtKB-KW"/>
</dbReference>
<evidence type="ECO:0000256" key="3">
    <source>
        <dbReference type="ARBA" id="ARBA00022801"/>
    </source>
</evidence>
<keyword evidence="4" id="KW-0106">Calcium</keyword>
<dbReference type="KEGG" id="taer:GT409_07020"/>
<evidence type="ECO:0000256" key="4">
    <source>
        <dbReference type="ARBA" id="ARBA00022837"/>
    </source>
</evidence>
<dbReference type="PANTHER" id="PTHR42693:SF27">
    <property type="entry name" value="ARYLSULFATASE B [PRECURSOR]"/>
    <property type="match status" value="1"/>
</dbReference>
<evidence type="ECO:0000313" key="6">
    <source>
        <dbReference type="EMBL" id="QHI69212.1"/>
    </source>
</evidence>
<evidence type="ECO:0000256" key="1">
    <source>
        <dbReference type="ARBA" id="ARBA00008779"/>
    </source>
</evidence>
<dbReference type="SUPFAM" id="SSF53649">
    <property type="entry name" value="Alkaline phosphatase-like"/>
    <property type="match status" value="1"/>
</dbReference>
<evidence type="ECO:0000256" key="2">
    <source>
        <dbReference type="ARBA" id="ARBA00022723"/>
    </source>
</evidence>
<dbReference type="PROSITE" id="PS00523">
    <property type="entry name" value="SULFATASE_1"/>
    <property type="match status" value="1"/>
</dbReference>
<organism evidence="6 7">
    <name type="scientific">Tichowtungia aerotolerans</name>
    <dbReference type="NCBI Taxonomy" id="2697043"/>
    <lineage>
        <taxon>Bacteria</taxon>
        <taxon>Pseudomonadati</taxon>
        <taxon>Kiritimatiellota</taxon>
        <taxon>Tichowtungiia</taxon>
        <taxon>Tichowtungiales</taxon>
        <taxon>Tichowtungiaceae</taxon>
        <taxon>Tichowtungia</taxon>
    </lineage>
</organism>
<dbReference type="EMBL" id="CP047593">
    <property type="protein sequence ID" value="QHI69212.1"/>
    <property type="molecule type" value="Genomic_DNA"/>
</dbReference>
<protein>
    <submittedName>
        <fullName evidence="6">Sulfatase-like hydrolase/transferase</fullName>
    </submittedName>
</protein>
<dbReference type="RefSeq" id="WP_160628317.1">
    <property type="nucleotide sequence ID" value="NZ_CP047593.1"/>
</dbReference>
<dbReference type="Pfam" id="PF00884">
    <property type="entry name" value="Sulfatase"/>
    <property type="match status" value="1"/>
</dbReference>
<dbReference type="InterPro" id="IPR024607">
    <property type="entry name" value="Sulfatase_CS"/>
</dbReference>
<name>A0A6P1M584_9BACT</name>
<comment type="similarity">
    <text evidence="1">Belongs to the sulfatase family.</text>
</comment>
<gene>
    <name evidence="6" type="ORF">GT409_07020</name>
</gene>
<dbReference type="PANTHER" id="PTHR42693">
    <property type="entry name" value="ARYLSULFATASE FAMILY MEMBER"/>
    <property type="match status" value="1"/>
</dbReference>
<keyword evidence="2" id="KW-0479">Metal-binding</keyword>
<evidence type="ECO:0000313" key="7">
    <source>
        <dbReference type="Proteomes" id="UP000464954"/>
    </source>
</evidence>
<keyword evidence="3 6" id="KW-0378">Hydrolase</keyword>